<evidence type="ECO:0000259" key="2">
    <source>
        <dbReference type="Pfam" id="PF13586"/>
    </source>
</evidence>
<sequence>MVFASVGHPWDGPKAGANAEVDRQAQTDAKIRNAAEGKFGQGKRRCSLGRVMAKLAHSTETAIANLARPY</sequence>
<evidence type="ECO:0000256" key="1">
    <source>
        <dbReference type="SAM" id="MobiDB-lite"/>
    </source>
</evidence>
<feature type="region of interest" description="Disordered" evidence="1">
    <location>
        <begin position="1"/>
        <end position="20"/>
    </location>
</feature>
<feature type="domain" description="Transposase DDE" evidence="2">
    <location>
        <begin position="12"/>
        <end position="64"/>
    </location>
</feature>
<proteinExistence type="predicted"/>
<name>A0A2W4WJT9_9CYAN</name>
<dbReference type="AlphaFoldDB" id="A0A2W4WJT9"/>
<reference evidence="4" key="1">
    <citation type="submission" date="2018-04" db="EMBL/GenBank/DDBJ databases">
        <authorList>
            <person name="Cornet L."/>
        </authorList>
    </citation>
    <scope>NUCLEOTIDE SEQUENCE [LARGE SCALE GENOMIC DNA]</scope>
</reference>
<protein>
    <recommendedName>
        <fullName evidence="2">Transposase DDE domain-containing protein</fullName>
    </recommendedName>
</protein>
<organism evidence="3 4">
    <name type="scientific">Shackletoniella antarctica</name>
    <dbReference type="NCBI Taxonomy" id="268115"/>
    <lineage>
        <taxon>Bacteria</taxon>
        <taxon>Bacillati</taxon>
        <taxon>Cyanobacteriota</taxon>
        <taxon>Cyanophyceae</taxon>
        <taxon>Oculatellales</taxon>
        <taxon>Oculatellaceae</taxon>
        <taxon>Shackletoniella</taxon>
    </lineage>
</organism>
<dbReference type="InterPro" id="IPR025668">
    <property type="entry name" value="Tnp_DDE_dom"/>
</dbReference>
<dbReference type="Proteomes" id="UP000249081">
    <property type="component" value="Unassembled WGS sequence"/>
</dbReference>
<dbReference type="EMBL" id="QBMN01000014">
    <property type="protein sequence ID" value="PZO44760.1"/>
    <property type="molecule type" value="Genomic_DNA"/>
</dbReference>
<dbReference type="Pfam" id="PF13586">
    <property type="entry name" value="DDE_Tnp_1_2"/>
    <property type="match status" value="1"/>
</dbReference>
<accession>A0A2W4WJT9</accession>
<comment type="caution">
    <text evidence="3">The sequence shown here is derived from an EMBL/GenBank/DDBJ whole genome shotgun (WGS) entry which is preliminary data.</text>
</comment>
<reference evidence="3 4" key="2">
    <citation type="submission" date="2018-06" db="EMBL/GenBank/DDBJ databases">
        <title>Metagenomic assembly of (sub)arctic Cyanobacteria and their associated microbiome from non-axenic cultures.</title>
        <authorList>
            <person name="Baurain D."/>
        </authorList>
    </citation>
    <scope>NUCLEOTIDE SEQUENCE [LARGE SCALE GENOMIC DNA]</scope>
    <source>
        <strain evidence="3">ULC041bin1</strain>
    </source>
</reference>
<evidence type="ECO:0000313" key="4">
    <source>
        <dbReference type="Proteomes" id="UP000249081"/>
    </source>
</evidence>
<gene>
    <name evidence="3" type="ORF">DCF17_03345</name>
</gene>
<evidence type="ECO:0000313" key="3">
    <source>
        <dbReference type="EMBL" id="PZO44760.1"/>
    </source>
</evidence>